<organism evidence="2">
    <name type="scientific">Amphimedon queenslandica</name>
    <name type="common">Sponge</name>
    <dbReference type="NCBI Taxonomy" id="400682"/>
    <lineage>
        <taxon>Eukaryota</taxon>
        <taxon>Metazoa</taxon>
        <taxon>Porifera</taxon>
        <taxon>Demospongiae</taxon>
        <taxon>Heteroscleromorpha</taxon>
        <taxon>Haplosclerida</taxon>
        <taxon>Niphatidae</taxon>
        <taxon>Amphimedon</taxon>
    </lineage>
</organism>
<name>A0A1X7SDJ2_AMPQE</name>
<proteinExistence type="predicted"/>
<evidence type="ECO:0000256" key="1">
    <source>
        <dbReference type="SAM" id="MobiDB-lite"/>
    </source>
</evidence>
<evidence type="ECO:0000313" key="2">
    <source>
        <dbReference type="EnsemblMetazoa" id="Aqu2.1.00132_001"/>
    </source>
</evidence>
<feature type="compositionally biased region" description="Acidic residues" evidence="1">
    <location>
        <begin position="34"/>
        <end position="45"/>
    </location>
</feature>
<sequence length="97" mass="11135">MSLQPMTNETRLRSHSHRQMSLQADTQPLLTASPEEDPREGPNEDIADIIEKEAFRTVGFDKGIVCYCAGVECVFEMILYEYIKKQEREQIVSQISL</sequence>
<feature type="compositionally biased region" description="Polar residues" evidence="1">
    <location>
        <begin position="19"/>
        <end position="30"/>
    </location>
</feature>
<reference evidence="2" key="1">
    <citation type="submission" date="2017-05" db="UniProtKB">
        <authorList>
            <consortium name="EnsemblMetazoa"/>
        </authorList>
    </citation>
    <scope>IDENTIFICATION</scope>
</reference>
<feature type="region of interest" description="Disordered" evidence="1">
    <location>
        <begin position="1"/>
        <end position="45"/>
    </location>
</feature>
<dbReference type="EnsemblMetazoa" id="Aqu2.1.00132_001">
    <property type="protein sequence ID" value="Aqu2.1.00132_001"/>
    <property type="gene ID" value="Aqu2.1.00132"/>
</dbReference>
<dbReference type="AlphaFoldDB" id="A0A1X7SDJ2"/>
<accession>A0A1X7SDJ2</accession>
<protein>
    <submittedName>
        <fullName evidence="2">Uncharacterized protein</fullName>
    </submittedName>
</protein>
<dbReference type="InParanoid" id="A0A1X7SDJ2"/>